<protein>
    <submittedName>
        <fullName evidence="2">Uncharacterized protein</fullName>
    </submittedName>
</protein>
<keyword evidence="3" id="KW-1185">Reference proteome</keyword>
<organism evidence="2 3">
    <name type="scientific">Senna tora</name>
    <dbReference type="NCBI Taxonomy" id="362788"/>
    <lineage>
        <taxon>Eukaryota</taxon>
        <taxon>Viridiplantae</taxon>
        <taxon>Streptophyta</taxon>
        <taxon>Embryophyta</taxon>
        <taxon>Tracheophyta</taxon>
        <taxon>Spermatophyta</taxon>
        <taxon>Magnoliopsida</taxon>
        <taxon>eudicotyledons</taxon>
        <taxon>Gunneridae</taxon>
        <taxon>Pentapetalae</taxon>
        <taxon>rosids</taxon>
        <taxon>fabids</taxon>
        <taxon>Fabales</taxon>
        <taxon>Fabaceae</taxon>
        <taxon>Caesalpinioideae</taxon>
        <taxon>Cassia clade</taxon>
        <taxon>Senna</taxon>
    </lineage>
</organism>
<sequence length="21" mass="2156">MAECGVHYLGGPQHSPTVGSE</sequence>
<evidence type="ECO:0000313" key="3">
    <source>
        <dbReference type="Proteomes" id="UP000634136"/>
    </source>
</evidence>
<comment type="caution">
    <text evidence="2">The sequence shown here is derived from an EMBL/GenBank/DDBJ whole genome shotgun (WGS) entry which is preliminary data.</text>
</comment>
<dbReference type="AlphaFoldDB" id="A0A834T2P5"/>
<evidence type="ECO:0000313" key="2">
    <source>
        <dbReference type="EMBL" id="KAF7814093.1"/>
    </source>
</evidence>
<name>A0A834T2P5_9FABA</name>
<feature type="region of interest" description="Disordered" evidence="1">
    <location>
        <begin position="1"/>
        <end position="21"/>
    </location>
</feature>
<accession>A0A834T2P5</accession>
<dbReference type="Proteomes" id="UP000634136">
    <property type="component" value="Unassembled WGS sequence"/>
</dbReference>
<proteinExistence type="predicted"/>
<reference evidence="2" key="1">
    <citation type="submission" date="2020-09" db="EMBL/GenBank/DDBJ databases">
        <title>Genome-Enabled Discovery of Anthraquinone Biosynthesis in Senna tora.</title>
        <authorList>
            <person name="Kang S.-H."/>
            <person name="Pandey R.P."/>
            <person name="Lee C.-M."/>
            <person name="Sim J.-S."/>
            <person name="Jeong J.-T."/>
            <person name="Choi B.-S."/>
            <person name="Jung M."/>
            <person name="Ginzburg D."/>
            <person name="Zhao K."/>
            <person name="Won S.Y."/>
            <person name="Oh T.-J."/>
            <person name="Yu Y."/>
            <person name="Kim N.-H."/>
            <person name="Lee O.R."/>
            <person name="Lee T.-H."/>
            <person name="Bashyal P."/>
            <person name="Kim T.-S."/>
            <person name="Lee W.-H."/>
            <person name="Kawkins C."/>
            <person name="Kim C.-K."/>
            <person name="Kim J.S."/>
            <person name="Ahn B.O."/>
            <person name="Rhee S.Y."/>
            <person name="Sohng J.K."/>
        </authorList>
    </citation>
    <scope>NUCLEOTIDE SEQUENCE</scope>
    <source>
        <tissue evidence="2">Leaf</tissue>
    </source>
</reference>
<evidence type="ECO:0000256" key="1">
    <source>
        <dbReference type="SAM" id="MobiDB-lite"/>
    </source>
</evidence>
<dbReference type="EMBL" id="JAAIUW010000009">
    <property type="protein sequence ID" value="KAF7814093.1"/>
    <property type="molecule type" value="Genomic_DNA"/>
</dbReference>
<gene>
    <name evidence="2" type="ORF">G2W53_028062</name>
</gene>